<dbReference type="PANTHER" id="PTHR47356:SF2">
    <property type="entry name" value="FAD-BINDING DOMAIN-CONTAINING PROTEIN-RELATED"/>
    <property type="match status" value="1"/>
</dbReference>
<dbReference type="EMBL" id="PNEN01000528">
    <property type="protein sequence ID" value="PPJ55941.1"/>
    <property type="molecule type" value="Genomic_DNA"/>
</dbReference>
<keyword evidence="2" id="KW-0285">Flavoprotein</keyword>
<proteinExistence type="inferred from homology"/>
<dbReference type="PANTHER" id="PTHR47356">
    <property type="entry name" value="FAD-DEPENDENT MONOOXYGENASE ASQG-RELATED"/>
    <property type="match status" value="1"/>
</dbReference>
<name>A0A2S6C879_9PEZI</name>
<evidence type="ECO:0000259" key="6">
    <source>
        <dbReference type="Pfam" id="PF01494"/>
    </source>
</evidence>
<gene>
    <name evidence="7" type="ORF">CBER1_03573</name>
</gene>
<keyword evidence="8" id="KW-1185">Reference proteome</keyword>
<feature type="transmembrane region" description="Helical" evidence="5">
    <location>
        <begin position="706"/>
        <end position="729"/>
    </location>
</feature>
<dbReference type="GO" id="GO:0071949">
    <property type="term" value="F:FAD binding"/>
    <property type="evidence" value="ECO:0007669"/>
    <property type="project" value="InterPro"/>
</dbReference>
<feature type="transmembrane region" description="Helical" evidence="5">
    <location>
        <begin position="544"/>
        <end position="565"/>
    </location>
</feature>
<evidence type="ECO:0000256" key="4">
    <source>
        <dbReference type="ARBA" id="ARBA00023002"/>
    </source>
</evidence>
<keyword evidence="3" id="KW-0274">FAD</keyword>
<keyword evidence="4" id="KW-0560">Oxidoreductase</keyword>
<feature type="domain" description="FAD-binding" evidence="6">
    <location>
        <begin position="2"/>
        <end position="354"/>
    </location>
</feature>
<dbReference type="Gene3D" id="3.50.50.60">
    <property type="entry name" value="FAD/NAD(P)-binding domain"/>
    <property type="match status" value="1"/>
</dbReference>
<dbReference type="SUPFAM" id="SSF51905">
    <property type="entry name" value="FAD/NAD(P)-binding domain"/>
    <property type="match status" value="1"/>
</dbReference>
<evidence type="ECO:0000256" key="1">
    <source>
        <dbReference type="ARBA" id="ARBA00007992"/>
    </source>
</evidence>
<dbReference type="PRINTS" id="PR00420">
    <property type="entry name" value="RNGMNOXGNASE"/>
</dbReference>
<dbReference type="Proteomes" id="UP000237631">
    <property type="component" value="Unassembled WGS sequence"/>
</dbReference>
<evidence type="ECO:0000313" key="7">
    <source>
        <dbReference type="EMBL" id="PPJ55941.1"/>
    </source>
</evidence>
<comment type="caution">
    <text evidence="7">The sequence shown here is derived from an EMBL/GenBank/DDBJ whole genome shotgun (WGS) entry which is preliminary data.</text>
</comment>
<dbReference type="InterPro" id="IPR050562">
    <property type="entry name" value="FAD_mOase_fung"/>
</dbReference>
<evidence type="ECO:0000313" key="8">
    <source>
        <dbReference type="Proteomes" id="UP000237631"/>
    </source>
</evidence>
<keyword evidence="5" id="KW-0812">Transmembrane</keyword>
<protein>
    <recommendedName>
        <fullName evidence="6">FAD-binding domain-containing protein</fullName>
    </recommendedName>
</protein>
<evidence type="ECO:0000256" key="5">
    <source>
        <dbReference type="SAM" id="Phobius"/>
    </source>
</evidence>
<sequence>MKVIIVGGGIAGLTLANALSQAEDIEFILLEARSLLDPQVGASIGLGAQSLRIFDQFGAAQAILDETVPLTYARGHYPDGRLISEPQPIFRLLEPRLGYGLSFLDRQLVLRAAADTLEAKIAETGRGQIFLNKRLAKVEHYDTGVKVFCEDGTFYEGDVVVGCDGVNSRVRNEMWRIADIQDSGAFSTEEKNKMTAEYMCLFGISTHVPGAEDPGCADLTYDKGRGFLVITGKEKRCFWFYFEKMSKVHRYTDPSFPRFTKEDAERVAKDNLGRMVKENVSLGDLWERRVSFTLVPMEEALFDKWSWGRMATIGDCAHKMTANHGQAGNNAIESAAALANQLVALSQRNSSPSGHGTKALKTADFTDALRAWQAKRQARIEATVKEAALVCRYNCLASPMAYVFNYYLVPSLPSLIVDMQAGNMVGAELLEYLPVPKRSLKGSMPFNQNQGTGKSENVVWRSLRAAPLLLIAWWMWGVRRDMGGKWDEEWDGWLKVVADPIAADGEKVTRVLTFLVQEIMFFALRNLESGRRANGLNVFLRFPIWVVILGHIYGAGVTIPIYFFFHYLAGRVDAFAAGDMRMMNTAYIKTILPSLLLVEANTLAPILLQTSTNLDLSTLKVLRHPAPLPISLFQYALTRLNKDTEEQDMIRNYTADLPTIRRTIYGMLSLGGLVLSYQVLNFTPASPADSTKIFYNLFSIPSNFDVLHYTHGALTNASVYWLGLLFYDLCYARMCSIPKTILSFLSFLVVHLAAPFQFRPLIDVSFVLMAWLVREEILATKKERHAVTKEKYGAGKSVWEVEGKTVSPEKIGNGSLMNGEHHEGNGVVNELLNSQLKNSNGVPKSLGLGGEGIGPRF</sequence>
<organism evidence="7 8">
    <name type="scientific">Cercospora berteroae</name>
    <dbReference type="NCBI Taxonomy" id="357750"/>
    <lineage>
        <taxon>Eukaryota</taxon>
        <taxon>Fungi</taxon>
        <taxon>Dikarya</taxon>
        <taxon>Ascomycota</taxon>
        <taxon>Pezizomycotina</taxon>
        <taxon>Dothideomycetes</taxon>
        <taxon>Dothideomycetidae</taxon>
        <taxon>Mycosphaerellales</taxon>
        <taxon>Mycosphaerellaceae</taxon>
        <taxon>Cercospora</taxon>
    </lineage>
</organism>
<dbReference type="InterPro" id="IPR036188">
    <property type="entry name" value="FAD/NAD-bd_sf"/>
</dbReference>
<evidence type="ECO:0000256" key="3">
    <source>
        <dbReference type="ARBA" id="ARBA00022827"/>
    </source>
</evidence>
<evidence type="ECO:0000256" key="2">
    <source>
        <dbReference type="ARBA" id="ARBA00022630"/>
    </source>
</evidence>
<dbReference type="InterPro" id="IPR002938">
    <property type="entry name" value="FAD-bd"/>
</dbReference>
<dbReference type="STRING" id="357750.A0A2S6C879"/>
<comment type="similarity">
    <text evidence="1">Belongs to the paxM FAD-dependent monooxygenase family.</text>
</comment>
<dbReference type="OrthoDB" id="2431938at2759"/>
<feature type="transmembrane region" description="Helical" evidence="5">
    <location>
        <begin position="741"/>
        <end position="758"/>
    </location>
</feature>
<keyword evidence="5" id="KW-1133">Transmembrane helix</keyword>
<dbReference type="GO" id="GO:0004497">
    <property type="term" value="F:monooxygenase activity"/>
    <property type="evidence" value="ECO:0007669"/>
    <property type="project" value="InterPro"/>
</dbReference>
<accession>A0A2S6C879</accession>
<reference evidence="8" key="1">
    <citation type="journal article" date="2017" name="bioRxiv">
        <title>Conservation of a gene cluster reveals novel cercosporin biosynthetic mechanisms and extends production to the genus Colletotrichum.</title>
        <authorList>
            <person name="de Jonge R."/>
            <person name="Ebert M.K."/>
            <person name="Huitt-Roehl C.R."/>
            <person name="Pal P."/>
            <person name="Suttle J.C."/>
            <person name="Spanner R.E."/>
            <person name="Neubauer J.D."/>
            <person name="Jurick W.M.II."/>
            <person name="Stott K.A."/>
            <person name="Secor G.A."/>
            <person name="Thomma B.P.H.J."/>
            <person name="Van de Peer Y."/>
            <person name="Townsend C.A."/>
            <person name="Bolton M.D."/>
        </authorList>
    </citation>
    <scope>NUCLEOTIDE SEQUENCE [LARGE SCALE GENOMIC DNA]</scope>
    <source>
        <strain evidence="8">CBS538.71</strain>
    </source>
</reference>
<dbReference type="AlphaFoldDB" id="A0A2S6C879"/>
<dbReference type="Pfam" id="PF01494">
    <property type="entry name" value="FAD_binding_3"/>
    <property type="match status" value="1"/>
</dbReference>
<keyword evidence="5" id="KW-0472">Membrane</keyword>